<dbReference type="Gene3D" id="3.40.50.10790">
    <property type="entry name" value="S-adenosyl-l-methionine hydroxide adenosyltransferase, N-terminal"/>
    <property type="match status" value="1"/>
</dbReference>
<dbReference type="SUPFAM" id="SSF102522">
    <property type="entry name" value="Bacterial fluorinating enzyme, N-terminal domain"/>
    <property type="match status" value="1"/>
</dbReference>
<dbReference type="EMBL" id="BHXC01000007">
    <property type="protein sequence ID" value="GCB95742.1"/>
    <property type="molecule type" value="Genomic_DNA"/>
</dbReference>
<evidence type="ECO:0000259" key="4">
    <source>
        <dbReference type="Pfam" id="PF01887"/>
    </source>
</evidence>
<dbReference type="RefSeq" id="WP_016573069.1">
    <property type="nucleotide sequence ID" value="NZ_BHXC01000007.1"/>
</dbReference>
<feature type="domain" description="S-adenosyl-l-methionine hydroxide adenosyltransferase C-terminal" evidence="5">
    <location>
        <begin position="178"/>
        <end position="267"/>
    </location>
</feature>
<evidence type="ECO:0000313" key="6">
    <source>
        <dbReference type="EMBL" id="GCB95742.1"/>
    </source>
</evidence>
<dbReference type="InterPro" id="IPR002747">
    <property type="entry name" value="SAM_OH_AdoTrfase"/>
</dbReference>
<keyword evidence="6" id="KW-0240">DNA-directed RNA polymerase</keyword>
<evidence type="ECO:0000313" key="8">
    <source>
        <dbReference type="Proteomes" id="UP000288351"/>
    </source>
</evidence>
<feature type="binding site" evidence="3">
    <location>
        <position position="11"/>
    </location>
    <ligand>
        <name>substrate</name>
    </ligand>
</feature>
<dbReference type="Pfam" id="PF01887">
    <property type="entry name" value="SAM_HAT_N"/>
    <property type="match status" value="1"/>
</dbReference>
<dbReference type="InterPro" id="IPR023227">
    <property type="entry name" value="SAM_OH_AdoTrfase_C_sf"/>
</dbReference>
<protein>
    <submittedName>
        <fullName evidence="6">DNA-directed RNA polymerase subunit delta</fullName>
    </submittedName>
</protein>
<feature type="binding site" evidence="3">
    <location>
        <begin position="128"/>
        <end position="131"/>
    </location>
    <ligand>
        <name>substrate</name>
    </ligand>
</feature>
<dbReference type="GO" id="GO:0000428">
    <property type="term" value="C:DNA-directed RNA polymerase complex"/>
    <property type="evidence" value="ECO:0007669"/>
    <property type="project" value="UniProtKB-KW"/>
</dbReference>
<evidence type="ECO:0000256" key="2">
    <source>
        <dbReference type="ARBA" id="ARBA00024035"/>
    </source>
</evidence>
<dbReference type="STRING" id="68570.DC74_7605"/>
<dbReference type="InterPro" id="IPR046469">
    <property type="entry name" value="SAM_HAT_N"/>
</dbReference>
<dbReference type="InterPro" id="IPR023228">
    <property type="entry name" value="SAM_OH_AdoTrfase_N_sf"/>
</dbReference>
<organism evidence="6 8">
    <name type="scientific">Streptomyces noursei</name>
    <name type="common">Streptomyces albulus</name>
    <dbReference type="NCBI Taxonomy" id="1971"/>
    <lineage>
        <taxon>Bacteria</taxon>
        <taxon>Bacillati</taxon>
        <taxon>Actinomycetota</taxon>
        <taxon>Actinomycetes</taxon>
        <taxon>Kitasatosporales</taxon>
        <taxon>Streptomycetaceae</taxon>
        <taxon>Streptomyces</taxon>
    </lineage>
</organism>
<dbReference type="SMR" id="A0A059WF38"/>
<feature type="binding site" evidence="3">
    <location>
        <begin position="70"/>
        <end position="72"/>
    </location>
    <ligand>
        <name>substrate</name>
    </ligand>
</feature>
<evidence type="ECO:0000256" key="1">
    <source>
        <dbReference type="ARBA" id="ARBA00022691"/>
    </source>
</evidence>
<comment type="caution">
    <text evidence="6">The sequence shown here is derived from an EMBL/GenBank/DDBJ whole genome shotgun (WGS) entry which is preliminary data.</text>
</comment>
<reference evidence="9" key="2">
    <citation type="journal article" date="2020" name="Biochem. Biophys. Res. Commun.">
        <title>Crystal structure of ClA1, a type of chlorinase from soil bacteria.</title>
        <authorList>
            <person name="Miao Y."/>
            <person name="Yu J."/>
            <person name="Ouyang Z."/>
            <person name="Sun H."/>
            <person name="Li Y."/>
        </authorList>
    </citation>
    <scope>X-RAY CRYSTALLOGRAPHY (1.85 ANGSTROMS)</scope>
</reference>
<feature type="domain" description="S-adenosyl-l-methionine hydroxide adenosyltransferase N-terminal" evidence="4">
    <location>
        <begin position="6"/>
        <end position="152"/>
    </location>
</feature>
<dbReference type="SUPFAM" id="SSF101852">
    <property type="entry name" value="Bacterial fluorinating enzyme, C-terminal domain"/>
    <property type="match status" value="1"/>
</dbReference>
<dbReference type="EMBL" id="BHXC01000008">
    <property type="protein sequence ID" value="GCB95753.1"/>
    <property type="molecule type" value="Genomic_DNA"/>
</dbReference>
<reference evidence="6 8" key="1">
    <citation type="journal article" date="2019" name="Microbiol. Resour. Announc.">
        <title>Draft Genome Sequence of the Most Traditional epsilon-Poly-l-Lysine Producer, Streptomyces albulus NBRC14147.</title>
        <authorList>
            <person name="Yamanaka K."/>
            <person name="Hamano Y."/>
        </authorList>
    </citation>
    <scope>NUCLEOTIDE SEQUENCE [LARGE SCALE GENOMIC DNA]</scope>
    <source>
        <strain evidence="6 8">NBRC 14147</strain>
    </source>
</reference>
<evidence type="ECO:0000256" key="3">
    <source>
        <dbReference type="PIRSR" id="PIRSR006779-1"/>
    </source>
</evidence>
<dbReference type="eggNOG" id="COG1912">
    <property type="taxonomic scope" value="Bacteria"/>
</dbReference>
<evidence type="ECO:0007829" key="9">
    <source>
        <dbReference type="PDB" id="7CCG"/>
    </source>
</evidence>
<dbReference type="PANTHER" id="PTHR35092:SF1">
    <property type="entry name" value="CHLORINASE MJ1651"/>
    <property type="match status" value="1"/>
</dbReference>
<gene>
    <name evidence="6" type="ORF">SALB_08549</name>
    <name evidence="7" type="ORF">SALB_08560</name>
</gene>
<keyword evidence="1" id="KW-0949">S-adenosyl-L-methionine</keyword>
<dbReference type="Proteomes" id="UP000288351">
    <property type="component" value="Unassembled WGS sequence"/>
</dbReference>
<dbReference type="InterPro" id="IPR046470">
    <property type="entry name" value="SAM_HAT_C"/>
</dbReference>
<comment type="similarity">
    <text evidence="2">Belongs to the SAM hydrolase / SAM-dependent halogenase family.</text>
</comment>
<accession>A0A059WF38</accession>
<dbReference type="Pfam" id="PF20257">
    <property type="entry name" value="SAM_HAT_C"/>
    <property type="match status" value="1"/>
</dbReference>
<keyword evidence="6" id="KW-0804">Transcription</keyword>
<proteinExistence type="evidence at protein level"/>
<dbReference type="AlphaFoldDB" id="A0A059WF38"/>
<name>A0A059WF38_STRNR</name>
<sequence length="271" mass="28269">MDKPIIAYLSDIGNHDEAHALGKGLIKTIAPGAEIVDITHQVTPFDVREGGLYLQDVPASFPANTVIAAYVYPETGTSTRTVVVRNEKGQLLVAPNNGLLTWALKAVPAVEAWEVTSPDVMNQPVTPTWYGKDVVVACGAHLAAGVAPSAVGPKIDVAKLVTLPTTPAVQLGDGSVRGEVVRIDKAFGNVWTNISLDALSGGGALDGKTLQVTAEGLSVEIPYYATFGEVPIGEPLVYNNSRGKVALGLNQGSFLERYGVAAGDTVTIGLV</sequence>
<evidence type="ECO:0000259" key="5">
    <source>
        <dbReference type="Pfam" id="PF20257"/>
    </source>
</evidence>
<dbReference type="PDB" id="7CCG">
    <property type="method" value="X-ray"/>
    <property type="resolution" value="1.85 A"/>
    <property type="chains" value="A=1-271"/>
</dbReference>
<keyword evidence="9" id="KW-0002">3D-structure</keyword>
<evidence type="ECO:0000313" key="7">
    <source>
        <dbReference type="EMBL" id="GCB95753.1"/>
    </source>
</evidence>
<dbReference type="PANTHER" id="PTHR35092">
    <property type="entry name" value="CHLORINASE MJ1651"/>
    <property type="match status" value="1"/>
</dbReference>
<dbReference type="Gene3D" id="2.40.30.90">
    <property type="entry name" value="Bacterial fluorinating enzyme like"/>
    <property type="match status" value="1"/>
</dbReference>
<dbReference type="PIRSF" id="PIRSF006779">
    <property type="entry name" value="UCP006779"/>
    <property type="match status" value="1"/>
</dbReference>